<reference evidence="2 3" key="1">
    <citation type="submission" date="2017-05" db="EMBL/GenBank/DDBJ databases">
        <title>The draft genome of the hyperthermophilic archaeon 'Pyrodictium delaneyi strain Hulk', an iron and nitrate reducer, reveals the capacity for sulfate reduction.</title>
        <authorList>
            <person name="Demey L.M."/>
            <person name="Miller C."/>
            <person name="Manzella M."/>
            <person name="Reguera G."/>
            <person name="Kashefi K."/>
        </authorList>
    </citation>
    <scope>NUCLEOTIDE SEQUENCE [LARGE SCALE GENOMIC DNA]</scope>
    <source>
        <strain evidence="2 3">Hulk</strain>
    </source>
</reference>
<proteinExistence type="predicted"/>
<dbReference type="PANTHER" id="PTHR30121:SF6">
    <property type="entry name" value="SLR6007 PROTEIN"/>
    <property type="match status" value="1"/>
</dbReference>
<dbReference type="InterPro" id="IPR002789">
    <property type="entry name" value="HerA_central"/>
</dbReference>
<dbReference type="AlphaFoldDB" id="A0A211YRE8"/>
<comment type="caution">
    <text evidence="2">The sequence shown here is derived from an EMBL/GenBank/DDBJ whole genome shotgun (WGS) entry which is preliminary data.</text>
</comment>
<evidence type="ECO:0000259" key="1">
    <source>
        <dbReference type="SMART" id="SM00382"/>
    </source>
</evidence>
<dbReference type="InterPro" id="IPR051162">
    <property type="entry name" value="T4SS_component"/>
</dbReference>
<dbReference type="Gene3D" id="3.40.50.300">
    <property type="entry name" value="P-loop containing nucleotide triphosphate hydrolases"/>
    <property type="match status" value="1"/>
</dbReference>
<dbReference type="Pfam" id="PF01935">
    <property type="entry name" value="DUF87"/>
    <property type="match status" value="1"/>
</dbReference>
<feature type="domain" description="AAA+ ATPase" evidence="1">
    <location>
        <begin position="311"/>
        <end position="551"/>
    </location>
</feature>
<keyword evidence="3" id="KW-1185">Reference proteome</keyword>
<dbReference type="InterPro" id="IPR027417">
    <property type="entry name" value="P-loop_NTPase"/>
</dbReference>
<evidence type="ECO:0000313" key="2">
    <source>
        <dbReference type="EMBL" id="OWJ55589.1"/>
    </source>
</evidence>
<protein>
    <recommendedName>
        <fullName evidence="1">AAA+ ATPase domain-containing protein</fullName>
    </recommendedName>
</protein>
<dbReference type="InterPro" id="IPR003593">
    <property type="entry name" value="AAA+_ATPase"/>
</dbReference>
<dbReference type="Gene3D" id="1.10.8.730">
    <property type="match status" value="1"/>
</dbReference>
<dbReference type="Proteomes" id="UP000196694">
    <property type="component" value="Unassembled WGS sequence"/>
</dbReference>
<dbReference type="EMBL" id="NCQP01000001">
    <property type="protein sequence ID" value="OWJ55589.1"/>
    <property type="molecule type" value="Genomic_DNA"/>
</dbReference>
<dbReference type="PANTHER" id="PTHR30121">
    <property type="entry name" value="UNCHARACTERIZED PROTEIN YJGR-RELATED"/>
    <property type="match status" value="1"/>
</dbReference>
<gene>
    <name evidence="2" type="ORF">Pdsh_02035</name>
</gene>
<dbReference type="SUPFAM" id="SSF52540">
    <property type="entry name" value="P-loop containing nucleoside triphosphate hydrolases"/>
    <property type="match status" value="1"/>
</dbReference>
<evidence type="ECO:0000313" key="3">
    <source>
        <dbReference type="Proteomes" id="UP000196694"/>
    </source>
</evidence>
<sequence length="631" mass="71015">MYPEPFTALGEKDRAKLLARWMSLLNASPWLHVAFYLLHEAAWGFEFPRFAIYVRTPVDPSDFGLRAEPSEPPRRPRPVETVVVRSDVPAPSDEDVDEAAGPRTRRVLMPALRLEDGSYARVYVIAKLPAVLPEAVVSEFYGAATEVHMFFQRIEPREAARKLPGMIRRLEALLAMDPSNQELQRRIAKLRMLEQLQAEIASLFRFTAILVVRASSEEELVERSLDLESLAASRRIELYAPRYLQEPLYMLKRSFTTVFRHWLVPRLVTDTISLQAFYPFVSEELMMPGGFLLGRNADTGAPIILNPYGFHNYNVVVIGDSGSGKSMTAKVYIRRYREAYGHPVYIVDPEGEYSKIADVLLPGVPVIDLGGGRPAGLDPVMLAKMEVLDTRQAVAILREMYGIPKELEGTLVKLVMRSSSIFEVYREAGEELRRWLEKAVSLDRWVYEGQPPRGMRSGAVFDLSAVRDRETKVLAGALIASLLSRLLEKRSLLVVDEGWMFSQYPAVMQLLAAVARLGRKRGVNFLFLTQRPQDVLASEHGRTIVENAAVALLLRMNPVALDAVREVLKLSDQEEAFLLDARPGHGILRAENWRLRVYVMPSEEELQLFSTTPGAETGEPVGLTGLEEVEV</sequence>
<accession>A0A211YRE8</accession>
<name>A0A211YRE8_9CREN</name>
<organism evidence="2 3">
    <name type="scientific">Pyrodictium delaneyi</name>
    <dbReference type="NCBI Taxonomy" id="1273541"/>
    <lineage>
        <taxon>Archaea</taxon>
        <taxon>Thermoproteota</taxon>
        <taxon>Thermoprotei</taxon>
        <taxon>Desulfurococcales</taxon>
        <taxon>Pyrodictiaceae</taxon>
        <taxon>Pyrodictium</taxon>
    </lineage>
</organism>
<dbReference type="SMART" id="SM00382">
    <property type="entry name" value="AAA"/>
    <property type="match status" value="1"/>
</dbReference>